<evidence type="ECO:0000313" key="10">
    <source>
        <dbReference type="Proteomes" id="UP001162162"/>
    </source>
</evidence>
<comment type="subcellular location">
    <subcellularLocation>
        <location evidence="2">Nucleus</location>
    </subcellularLocation>
</comment>
<evidence type="ECO:0000256" key="7">
    <source>
        <dbReference type="ARBA" id="ARBA00023242"/>
    </source>
</evidence>
<gene>
    <name evidence="9" type="ORF">NQ318_007989</name>
</gene>
<evidence type="ECO:0000256" key="1">
    <source>
        <dbReference type="ARBA" id="ARBA00001968"/>
    </source>
</evidence>
<dbReference type="InterPro" id="IPR027806">
    <property type="entry name" value="HARBI1_dom"/>
</dbReference>
<keyword evidence="6" id="KW-0378">Hydrolase</keyword>
<protein>
    <recommendedName>
        <fullName evidence="8">DDE Tnp4 domain-containing protein</fullName>
    </recommendedName>
</protein>
<feature type="domain" description="DDE Tnp4" evidence="8">
    <location>
        <begin position="140"/>
        <end position="296"/>
    </location>
</feature>
<dbReference type="GO" id="GO:0005634">
    <property type="term" value="C:nucleus"/>
    <property type="evidence" value="ECO:0007669"/>
    <property type="project" value="UniProtKB-SubCell"/>
</dbReference>
<keyword evidence="4" id="KW-0540">Nuclease</keyword>
<keyword evidence="7" id="KW-0539">Nucleus</keyword>
<dbReference type="GO" id="GO:0004518">
    <property type="term" value="F:nuclease activity"/>
    <property type="evidence" value="ECO:0007669"/>
    <property type="project" value="UniProtKB-KW"/>
</dbReference>
<sequence length="385" mass="44261">MDIQSLQLLCIMLLRRKSRKIKNNRQWFFVYTRMTPTLFEHLLQLVGPHLQKHSRRESLTPEQRLAITLRFLATGDNTFSIASAYRLGRSTVSKIVNETTEVIWNILSPLVLPEPTLNKNKQIARRFGERWNFPHVIGAIDGKHIKIQAPPNSGSQYFNYKKYFSILLLGVCDADYNFTTVDVGAYGSESDGKILNDSIFGISLSEGKLEIPPSENLEGIQEKIPFFYIGDEAFPLRKEILRPYAGKKFRSPKRARRTIENTFGILVARWRIFLRTIIGKPKHVDNIIKATVCLHNFIKKANGIDHYKNDNSSSKYCPTNYCDTDDMPGKWRQEIENCTSILEKCKRLGANNPTKEGNELRDTLSRYFVSTEGFKGGQIKYVKRT</sequence>
<organism evidence="9 10">
    <name type="scientific">Aromia moschata</name>
    <dbReference type="NCBI Taxonomy" id="1265417"/>
    <lineage>
        <taxon>Eukaryota</taxon>
        <taxon>Metazoa</taxon>
        <taxon>Ecdysozoa</taxon>
        <taxon>Arthropoda</taxon>
        <taxon>Hexapoda</taxon>
        <taxon>Insecta</taxon>
        <taxon>Pterygota</taxon>
        <taxon>Neoptera</taxon>
        <taxon>Endopterygota</taxon>
        <taxon>Coleoptera</taxon>
        <taxon>Polyphaga</taxon>
        <taxon>Cucujiformia</taxon>
        <taxon>Chrysomeloidea</taxon>
        <taxon>Cerambycidae</taxon>
        <taxon>Cerambycinae</taxon>
        <taxon>Callichromatini</taxon>
        <taxon>Aromia</taxon>
    </lineage>
</organism>
<evidence type="ECO:0000313" key="9">
    <source>
        <dbReference type="EMBL" id="KAJ8938701.1"/>
    </source>
</evidence>
<evidence type="ECO:0000259" key="8">
    <source>
        <dbReference type="Pfam" id="PF13359"/>
    </source>
</evidence>
<evidence type="ECO:0000256" key="3">
    <source>
        <dbReference type="ARBA" id="ARBA00006958"/>
    </source>
</evidence>
<dbReference type="PANTHER" id="PTHR22930">
    <property type="match status" value="1"/>
</dbReference>
<reference evidence="9" key="1">
    <citation type="journal article" date="2023" name="Insect Mol. Biol.">
        <title>Genome sequencing provides insights into the evolution of gene families encoding plant cell wall-degrading enzymes in longhorned beetles.</title>
        <authorList>
            <person name="Shin N.R."/>
            <person name="Okamura Y."/>
            <person name="Kirsch R."/>
            <person name="Pauchet Y."/>
        </authorList>
    </citation>
    <scope>NUCLEOTIDE SEQUENCE</scope>
    <source>
        <strain evidence="9">AMC_N1</strain>
    </source>
</reference>
<dbReference type="GO" id="GO:0016787">
    <property type="term" value="F:hydrolase activity"/>
    <property type="evidence" value="ECO:0007669"/>
    <property type="project" value="UniProtKB-KW"/>
</dbReference>
<dbReference type="PANTHER" id="PTHR22930:SF269">
    <property type="entry name" value="NUCLEASE HARBI1-LIKE PROTEIN"/>
    <property type="match status" value="1"/>
</dbReference>
<proteinExistence type="inferred from homology"/>
<dbReference type="EMBL" id="JAPWTK010000539">
    <property type="protein sequence ID" value="KAJ8938701.1"/>
    <property type="molecule type" value="Genomic_DNA"/>
</dbReference>
<comment type="caution">
    <text evidence="9">The sequence shown here is derived from an EMBL/GenBank/DDBJ whole genome shotgun (WGS) entry which is preliminary data.</text>
</comment>
<dbReference type="GO" id="GO:0046872">
    <property type="term" value="F:metal ion binding"/>
    <property type="evidence" value="ECO:0007669"/>
    <property type="project" value="UniProtKB-KW"/>
</dbReference>
<evidence type="ECO:0000256" key="4">
    <source>
        <dbReference type="ARBA" id="ARBA00022722"/>
    </source>
</evidence>
<dbReference type="Pfam" id="PF13359">
    <property type="entry name" value="DDE_Tnp_4"/>
    <property type="match status" value="1"/>
</dbReference>
<keyword evidence="10" id="KW-1185">Reference proteome</keyword>
<evidence type="ECO:0000256" key="2">
    <source>
        <dbReference type="ARBA" id="ARBA00004123"/>
    </source>
</evidence>
<evidence type="ECO:0000256" key="5">
    <source>
        <dbReference type="ARBA" id="ARBA00022723"/>
    </source>
</evidence>
<accession>A0AAV8XJ91</accession>
<name>A0AAV8XJ91_9CUCU</name>
<keyword evidence="5" id="KW-0479">Metal-binding</keyword>
<comment type="similarity">
    <text evidence="3">Belongs to the HARBI1 family.</text>
</comment>
<comment type="cofactor">
    <cofactor evidence="1">
        <name>a divalent metal cation</name>
        <dbReference type="ChEBI" id="CHEBI:60240"/>
    </cofactor>
</comment>
<dbReference type="Proteomes" id="UP001162162">
    <property type="component" value="Unassembled WGS sequence"/>
</dbReference>
<dbReference type="AlphaFoldDB" id="A0AAV8XJ91"/>
<evidence type="ECO:0000256" key="6">
    <source>
        <dbReference type="ARBA" id="ARBA00022801"/>
    </source>
</evidence>
<dbReference type="InterPro" id="IPR045249">
    <property type="entry name" value="HARBI1-like"/>
</dbReference>